<dbReference type="EMBL" id="BMXI01000010">
    <property type="protein sequence ID" value="GHC56625.1"/>
    <property type="molecule type" value="Genomic_DNA"/>
</dbReference>
<reference evidence="1" key="2">
    <citation type="submission" date="2020-09" db="EMBL/GenBank/DDBJ databases">
        <authorList>
            <person name="Sun Q."/>
            <person name="Kim S."/>
        </authorList>
    </citation>
    <scope>NUCLEOTIDE SEQUENCE</scope>
    <source>
        <strain evidence="1">KCTC 12988</strain>
    </source>
</reference>
<evidence type="ECO:0008006" key="3">
    <source>
        <dbReference type="Google" id="ProtNLM"/>
    </source>
</evidence>
<reference evidence="1" key="1">
    <citation type="journal article" date="2014" name="Int. J. Syst. Evol. Microbiol.">
        <title>Complete genome sequence of Corynebacterium casei LMG S-19264T (=DSM 44701T), isolated from a smear-ripened cheese.</title>
        <authorList>
            <consortium name="US DOE Joint Genome Institute (JGI-PGF)"/>
            <person name="Walter F."/>
            <person name="Albersmeier A."/>
            <person name="Kalinowski J."/>
            <person name="Ruckert C."/>
        </authorList>
    </citation>
    <scope>NUCLEOTIDE SEQUENCE</scope>
    <source>
        <strain evidence="1">KCTC 12988</strain>
    </source>
</reference>
<dbReference type="AlphaFoldDB" id="A0A918WL86"/>
<dbReference type="Gene3D" id="2.30.30.700">
    <property type="entry name" value="SLA1 homology domain 1"/>
    <property type="match status" value="1"/>
</dbReference>
<dbReference type="RefSeq" id="WP_189570231.1">
    <property type="nucleotide sequence ID" value="NZ_BMXI01000010.1"/>
</dbReference>
<proteinExistence type="predicted"/>
<accession>A0A918WL86</accession>
<comment type="caution">
    <text evidence="1">The sequence shown here is derived from an EMBL/GenBank/DDBJ whole genome shotgun (WGS) entry which is preliminary data.</text>
</comment>
<name>A0A918WL86_9BACT</name>
<protein>
    <recommendedName>
        <fullName evidence="3">SLA1 homology domain-containing protein</fullName>
    </recommendedName>
</protein>
<gene>
    <name evidence="1" type="ORF">GCM10007100_24250</name>
</gene>
<organism evidence="1 2">
    <name type="scientific">Roseibacillus persicicus</name>
    <dbReference type="NCBI Taxonomy" id="454148"/>
    <lineage>
        <taxon>Bacteria</taxon>
        <taxon>Pseudomonadati</taxon>
        <taxon>Verrucomicrobiota</taxon>
        <taxon>Verrucomicrobiia</taxon>
        <taxon>Verrucomicrobiales</taxon>
        <taxon>Verrucomicrobiaceae</taxon>
        <taxon>Roseibacillus</taxon>
    </lineage>
</organism>
<sequence length="380" mass="42677">MLKSSLFVLLFLLIGGIGQARVWTDSLGRKFEGTLIRKDGDSVVLDIGGRQRTLAFSQLSPADQAYLKGGRSRRSSAKESVPSVQASKAQIQANTGIQVVRLSADTVNKRWSYGSPNFEFICDDDLGLPVVREFAWMFESVWQFAARKPFDLPRLRAQQKVRMKTYLIKSYADYVKMGGPPKSGGVFISSRDIILIPYQSLGITNHGGRYRVDSKVGNYTLRHEVAHQLMLGQSQQAGWFIEGSAEYIATVPYQQTRMLVSHHQKSVIDYLTAYGWNGQGGRNLGRNLKLARLESLMNPDYATFQKQPNAYASALLLYYYFMKFDGKKDGAALAAYVGELQYGRPEFVAREKLLAGRSYAELEKQMAAAWNQVGIRLTFE</sequence>
<evidence type="ECO:0000313" key="1">
    <source>
        <dbReference type="EMBL" id="GHC56625.1"/>
    </source>
</evidence>
<keyword evidence="2" id="KW-1185">Reference proteome</keyword>
<dbReference type="Proteomes" id="UP000644507">
    <property type="component" value="Unassembled WGS sequence"/>
</dbReference>
<evidence type="ECO:0000313" key="2">
    <source>
        <dbReference type="Proteomes" id="UP000644507"/>
    </source>
</evidence>